<gene>
    <name evidence="2" type="ORF">F4V73_05950</name>
</gene>
<name>A0A5M9RB08_9GAMM</name>
<protein>
    <recommendedName>
        <fullName evidence="4">Lipoprotein</fullName>
    </recommendedName>
</protein>
<comment type="caution">
    <text evidence="2">The sequence shown here is derived from an EMBL/GenBank/DDBJ whole genome shotgun (WGS) entry which is preliminary data.</text>
</comment>
<accession>A0A5M9RB08</accession>
<evidence type="ECO:0000313" key="3">
    <source>
        <dbReference type="Proteomes" id="UP000322181"/>
    </source>
</evidence>
<feature type="signal peptide" evidence="1">
    <location>
        <begin position="1"/>
        <end position="20"/>
    </location>
</feature>
<feature type="chain" id="PRO_5024451013" description="Lipoprotein" evidence="1">
    <location>
        <begin position="21"/>
        <end position="92"/>
    </location>
</feature>
<dbReference type="RefSeq" id="WP_150384721.1">
    <property type="nucleotide sequence ID" value="NZ_BAAAFS010000001.1"/>
</dbReference>
<dbReference type="EMBL" id="VXKB01000001">
    <property type="protein sequence ID" value="KAA8717392.1"/>
    <property type="molecule type" value="Genomic_DNA"/>
</dbReference>
<dbReference type="PROSITE" id="PS51257">
    <property type="entry name" value="PROKAR_LIPOPROTEIN"/>
    <property type="match status" value="1"/>
</dbReference>
<dbReference type="AlphaFoldDB" id="A0A5M9RB08"/>
<dbReference type="InterPro" id="IPR046516">
    <property type="entry name" value="DUF6694"/>
</dbReference>
<evidence type="ECO:0008006" key="4">
    <source>
        <dbReference type="Google" id="ProtNLM"/>
    </source>
</evidence>
<reference evidence="2 3" key="1">
    <citation type="submission" date="2019-09" db="EMBL/GenBank/DDBJ databases">
        <title>Draft genome sequence of various Type strains from the CCUG.</title>
        <authorList>
            <person name="Pineiro-Iglesias B."/>
            <person name="Tunovic T."/>
            <person name="Unosson C."/>
            <person name="Inganas E."/>
            <person name="Ohlen M."/>
            <person name="Cardew S."/>
            <person name="Jensie-Markopoulos S."/>
            <person name="Salva-Serra F."/>
            <person name="Jaen-Luchoro D."/>
            <person name="Karlsson R."/>
            <person name="Svensson-Stadler L."/>
            <person name="Chun J."/>
            <person name="Moore E."/>
        </authorList>
    </citation>
    <scope>NUCLEOTIDE SEQUENCE [LARGE SCALE GENOMIC DNA]</scope>
    <source>
        <strain evidence="2 3">CCUG 53682T</strain>
    </source>
</reference>
<proteinExistence type="predicted"/>
<keyword evidence="1" id="KW-0732">Signal</keyword>
<organism evidence="2 3">
    <name type="scientific">Morganella psychrotolerans</name>
    <dbReference type="NCBI Taxonomy" id="368603"/>
    <lineage>
        <taxon>Bacteria</taxon>
        <taxon>Pseudomonadati</taxon>
        <taxon>Pseudomonadota</taxon>
        <taxon>Gammaproteobacteria</taxon>
        <taxon>Enterobacterales</taxon>
        <taxon>Morganellaceae</taxon>
        <taxon>Morganella</taxon>
    </lineage>
</organism>
<evidence type="ECO:0000313" key="2">
    <source>
        <dbReference type="EMBL" id="KAA8717392.1"/>
    </source>
</evidence>
<evidence type="ECO:0000256" key="1">
    <source>
        <dbReference type="SAM" id="SignalP"/>
    </source>
</evidence>
<sequence>MKKILAVIALSFVLAGCGEATLDMSTQETAKESITTMEKDLSPEDARELKGAITKIGFQAAFASGGDEAKMMAAMKEKLQGKTAKEIIKLAK</sequence>
<dbReference type="Proteomes" id="UP000322181">
    <property type="component" value="Unassembled WGS sequence"/>
</dbReference>
<dbReference type="Pfam" id="PF20404">
    <property type="entry name" value="DUF6694"/>
    <property type="match status" value="1"/>
</dbReference>